<protein>
    <submittedName>
        <fullName evidence="2">DUF2357 domain-containing protein</fullName>
    </submittedName>
</protein>
<organism evidence="2 3">
    <name type="scientific">Blautia celeris</name>
    <dbReference type="NCBI Taxonomy" id="2763026"/>
    <lineage>
        <taxon>Bacteria</taxon>
        <taxon>Bacillati</taxon>
        <taxon>Bacillota</taxon>
        <taxon>Clostridia</taxon>
        <taxon>Lachnospirales</taxon>
        <taxon>Lachnospiraceae</taxon>
        <taxon>Blautia</taxon>
    </lineage>
</organism>
<keyword evidence="3" id="KW-1185">Reference proteome</keyword>
<proteinExistence type="predicted"/>
<dbReference type="Pfam" id="PF09823">
    <property type="entry name" value="DUF2357"/>
    <property type="match status" value="1"/>
</dbReference>
<evidence type="ECO:0000313" key="2">
    <source>
        <dbReference type="EMBL" id="MBC5673420.1"/>
    </source>
</evidence>
<accession>A0ABR7FFM7</accession>
<dbReference type="Proteomes" id="UP000654573">
    <property type="component" value="Unassembled WGS sequence"/>
</dbReference>
<dbReference type="InterPro" id="IPR007505">
    <property type="entry name" value="PDDEXK_7"/>
</dbReference>
<reference evidence="2 3" key="1">
    <citation type="submission" date="2020-08" db="EMBL/GenBank/DDBJ databases">
        <title>Genome public.</title>
        <authorList>
            <person name="Liu C."/>
            <person name="Sun Q."/>
        </authorList>
    </citation>
    <scope>NUCLEOTIDE SEQUENCE [LARGE SCALE GENOMIC DNA]</scope>
    <source>
        <strain evidence="2 3">NSJ-34</strain>
    </source>
</reference>
<sequence>MKTMVSLPTGSDKLLEVRTAYVDIVIKTKGKQNAGAVVNGDASSSLKVVASDIKRISVPVQEMSEEYFDHEGMAVHEFKVKPLFFEQTDYVVTIKARNGEALEFFSNSNLIEERICRVLDDDASLLSGVINFGNNVGFCDFNVAANNKTVISIRIEVYPTKVNYKEDYQEMMADINDLISESVLDFMKKTYQVFVPNHKKNEVSAVFFTVLETICSKYLQSVNRIVAVPHHKLVTIHEVVPHYKARRTDSNSEKWLQKHPEYIRKGGTRILAERVLSVRKQITYDTQENRLVKFMLRSTIRHIDDFLKRYIKSTQKPERSILDKAYRIKRELQRILASSFLADVSEYSAAQSMSLVFGMAPGYRELYKYYLMLQNGISVGGDIFRMSVRETAQLYEYWCFIKLYAILKERYELKSPDIIKVDRKGVTVDLVKGKPSKITFVNTQIDERFYLTYNPSEAKTQTVHQRPDNVLELEKRGSKNAYKYVFDAKYRIEMNPDSSFYPDTKPGPKVDDINTMHRYRDSIVYENPDSRFTFEKTMFGAYILFPYAEEEVYKNHRFYRSIESVNIGGLPFLPSATSLVTKLLDDLITDSPESAFERATLPAGMEERIRTVDWNKRDVLIGLVTDSDHLQLFLKSKLYWTRRFDKVNLPIRYVALYEKGSGIRYYGELISYSQRKRSQLPGASKHSSKDYHVFEVLQWHELPEIITMEESGPNPVAYTNYFLLSTAKTYSELRLRNEADYRFFIELKRRTDPRILDEEGSTAFEFGETKVLIESDMIHIIRDGSIVKSENVAEFNKHPNATFRMLQSCMSKLS</sequence>
<evidence type="ECO:0000259" key="1">
    <source>
        <dbReference type="Pfam" id="PF09823"/>
    </source>
</evidence>
<gene>
    <name evidence="2" type="ORF">H8S76_14305</name>
</gene>
<dbReference type="InterPro" id="IPR018633">
    <property type="entry name" value="DUF2357"/>
</dbReference>
<name>A0ABR7FFM7_9FIRM</name>
<feature type="domain" description="DUF2357" evidence="1">
    <location>
        <begin position="128"/>
        <end position="370"/>
    </location>
</feature>
<evidence type="ECO:0000313" key="3">
    <source>
        <dbReference type="Proteomes" id="UP000654573"/>
    </source>
</evidence>
<dbReference type="Pfam" id="PF04411">
    <property type="entry name" value="PDDEXK_7"/>
    <property type="match status" value="1"/>
</dbReference>
<comment type="caution">
    <text evidence="2">The sequence shown here is derived from an EMBL/GenBank/DDBJ whole genome shotgun (WGS) entry which is preliminary data.</text>
</comment>
<dbReference type="EMBL" id="JACOOU010000006">
    <property type="protein sequence ID" value="MBC5673420.1"/>
    <property type="molecule type" value="Genomic_DNA"/>
</dbReference>